<dbReference type="Proteomes" id="UP000654573">
    <property type="component" value="Unassembled WGS sequence"/>
</dbReference>
<accession>A0ABR7F7K2</accession>
<organism evidence="2 3">
    <name type="scientific">Blautia celeris</name>
    <dbReference type="NCBI Taxonomy" id="2763026"/>
    <lineage>
        <taxon>Bacteria</taxon>
        <taxon>Bacillati</taxon>
        <taxon>Bacillota</taxon>
        <taxon>Clostridia</taxon>
        <taxon>Lachnospirales</taxon>
        <taxon>Lachnospiraceae</taxon>
        <taxon>Blautia</taxon>
    </lineage>
</organism>
<comment type="similarity">
    <text evidence="1">Belongs to the P(II) protein family.</text>
</comment>
<dbReference type="Gene3D" id="3.30.70.120">
    <property type="match status" value="1"/>
</dbReference>
<dbReference type="Pfam" id="PF00543">
    <property type="entry name" value="P-II"/>
    <property type="match status" value="1"/>
</dbReference>
<dbReference type="SUPFAM" id="SSF54913">
    <property type="entry name" value="GlnB-like"/>
    <property type="match status" value="1"/>
</dbReference>
<evidence type="ECO:0000256" key="1">
    <source>
        <dbReference type="RuleBase" id="RU003936"/>
    </source>
</evidence>
<dbReference type="InterPro" id="IPR015867">
    <property type="entry name" value="N-reg_PII/ATP_PRibTrfase_C"/>
</dbReference>
<dbReference type="PROSITE" id="PS00638">
    <property type="entry name" value="PII_GLNB_CTER"/>
    <property type="match status" value="1"/>
</dbReference>
<protein>
    <submittedName>
        <fullName evidence="2">P-II family nitrogen regulator</fullName>
    </submittedName>
</protein>
<sequence>MKEIIVIIRPAMAEATKKALEAVGLPAFTGRKVLGRGKAAVNITQSDLTVVKSDRVPKRMFIIAVKDEDADKVIQAVTLVNSTGMPGDGRIFVLPITDTYRISAGQKL</sequence>
<dbReference type="SMART" id="SM00938">
    <property type="entry name" value="P-II"/>
    <property type="match status" value="1"/>
</dbReference>
<dbReference type="InterPro" id="IPR017918">
    <property type="entry name" value="N-reg_PII_CS"/>
</dbReference>
<dbReference type="PANTHER" id="PTHR30115:SF11">
    <property type="entry name" value="NITROGEN REGULATORY PROTEIN P-II HOMOLOG"/>
    <property type="match status" value="1"/>
</dbReference>
<dbReference type="PROSITE" id="PS51343">
    <property type="entry name" value="PII_GLNB_DOM"/>
    <property type="match status" value="1"/>
</dbReference>
<dbReference type="InterPro" id="IPR011322">
    <property type="entry name" value="N-reg_PII-like_a/b"/>
</dbReference>
<dbReference type="PANTHER" id="PTHR30115">
    <property type="entry name" value="NITROGEN REGULATORY PROTEIN P-II"/>
    <property type="match status" value="1"/>
</dbReference>
<comment type="caution">
    <text evidence="2">The sequence shown here is derived from an EMBL/GenBank/DDBJ whole genome shotgun (WGS) entry which is preliminary data.</text>
</comment>
<keyword evidence="3" id="KW-1185">Reference proteome</keyword>
<evidence type="ECO:0000313" key="2">
    <source>
        <dbReference type="EMBL" id="MBC5671189.1"/>
    </source>
</evidence>
<dbReference type="RefSeq" id="WP_186970960.1">
    <property type="nucleotide sequence ID" value="NZ_JACOOU010000001.1"/>
</dbReference>
<gene>
    <name evidence="2" type="ORF">H8S76_02935</name>
</gene>
<proteinExistence type="inferred from homology"/>
<dbReference type="PRINTS" id="PR00340">
    <property type="entry name" value="PIIGLNB"/>
</dbReference>
<reference evidence="2 3" key="1">
    <citation type="submission" date="2020-08" db="EMBL/GenBank/DDBJ databases">
        <title>Genome public.</title>
        <authorList>
            <person name="Liu C."/>
            <person name="Sun Q."/>
        </authorList>
    </citation>
    <scope>NUCLEOTIDE SEQUENCE [LARGE SCALE GENOMIC DNA]</scope>
    <source>
        <strain evidence="2 3">NSJ-34</strain>
    </source>
</reference>
<dbReference type="EMBL" id="JACOOU010000001">
    <property type="protein sequence ID" value="MBC5671189.1"/>
    <property type="molecule type" value="Genomic_DNA"/>
</dbReference>
<dbReference type="InterPro" id="IPR002187">
    <property type="entry name" value="N-reg_PII"/>
</dbReference>
<name>A0ABR7F7K2_9FIRM</name>
<evidence type="ECO:0000313" key="3">
    <source>
        <dbReference type="Proteomes" id="UP000654573"/>
    </source>
</evidence>